<evidence type="ECO:0000313" key="2">
    <source>
        <dbReference type="EMBL" id="POW20388.1"/>
    </source>
</evidence>
<evidence type="ECO:0000313" key="3">
    <source>
        <dbReference type="Proteomes" id="UP000238274"/>
    </source>
</evidence>
<dbReference type="OrthoDB" id="2507294at2759"/>
<organism evidence="2 3">
    <name type="scientific">Puccinia striiformis</name>
    <dbReference type="NCBI Taxonomy" id="27350"/>
    <lineage>
        <taxon>Eukaryota</taxon>
        <taxon>Fungi</taxon>
        <taxon>Dikarya</taxon>
        <taxon>Basidiomycota</taxon>
        <taxon>Pucciniomycotina</taxon>
        <taxon>Pucciniomycetes</taxon>
        <taxon>Pucciniales</taxon>
        <taxon>Pucciniaceae</taxon>
        <taxon>Puccinia</taxon>
    </lineage>
</organism>
<protein>
    <submittedName>
        <fullName evidence="2">Uncharacterized protein</fullName>
    </submittedName>
</protein>
<proteinExistence type="predicted"/>
<reference evidence="2 3" key="1">
    <citation type="submission" date="2017-12" db="EMBL/GenBank/DDBJ databases">
        <title>Gene loss provides genomic basis for host adaptation in cereal stripe rust fungi.</title>
        <authorList>
            <person name="Xia C."/>
        </authorList>
    </citation>
    <scope>NUCLEOTIDE SEQUENCE [LARGE SCALE GENOMIC DNA]</scope>
    <source>
        <strain evidence="2 3">93TX-2</strain>
    </source>
</reference>
<gene>
    <name evidence="2" type="ORF">PSHT_03586</name>
</gene>
<reference evidence="3" key="3">
    <citation type="journal article" date="2018" name="Mol. Plant Microbe Interact.">
        <title>Genome sequence resources for the wheat stripe rust pathogen (Puccinia striiformis f. sp. tritici) and the barley stripe rust pathogen (Puccinia striiformis f. sp. hordei).</title>
        <authorList>
            <person name="Xia C."/>
            <person name="Wang M."/>
            <person name="Yin C."/>
            <person name="Cornejo O.E."/>
            <person name="Hulbert S.H."/>
            <person name="Chen X."/>
        </authorList>
    </citation>
    <scope>NUCLEOTIDE SEQUENCE [LARGE SCALE GENOMIC DNA]</scope>
    <source>
        <strain evidence="3">93TX-2</strain>
    </source>
</reference>
<accession>A0A2S4WF76</accession>
<dbReference type="EMBL" id="PKSM01000034">
    <property type="protein sequence ID" value="POW20388.1"/>
    <property type="molecule type" value="Genomic_DNA"/>
</dbReference>
<evidence type="ECO:0000256" key="1">
    <source>
        <dbReference type="SAM" id="MobiDB-lite"/>
    </source>
</evidence>
<feature type="non-terminal residue" evidence="2">
    <location>
        <position position="1"/>
    </location>
</feature>
<feature type="region of interest" description="Disordered" evidence="1">
    <location>
        <begin position="91"/>
        <end position="116"/>
    </location>
</feature>
<reference evidence="3" key="2">
    <citation type="journal article" date="2018" name="BMC Genomics">
        <title>Genomic insights into host adaptation between the wheat stripe rust pathogen (Puccinia striiformis f. sp. tritici) and the barley stripe rust pathogen (Puccinia striiformis f. sp. hordei).</title>
        <authorList>
            <person name="Xia C."/>
            <person name="Wang M."/>
            <person name="Yin C."/>
            <person name="Cornejo O.E."/>
            <person name="Hulbert S.H."/>
            <person name="Chen X."/>
        </authorList>
    </citation>
    <scope>NUCLEOTIDE SEQUENCE [LARGE SCALE GENOMIC DNA]</scope>
    <source>
        <strain evidence="3">93TX-2</strain>
    </source>
</reference>
<keyword evidence="3" id="KW-1185">Reference proteome</keyword>
<name>A0A2S4WF76_9BASI</name>
<dbReference type="Proteomes" id="UP000238274">
    <property type="component" value="Unassembled WGS sequence"/>
</dbReference>
<dbReference type="AlphaFoldDB" id="A0A2S4WF76"/>
<comment type="caution">
    <text evidence="2">The sequence shown here is derived from an EMBL/GenBank/DDBJ whole genome shotgun (WGS) entry which is preliminary data.</text>
</comment>
<dbReference type="VEuPathDB" id="FungiDB:PSHT_03586"/>
<sequence length="116" mass="13232">IRKAFTASRLDPAQHVVATWCLDQKRRLDCFSPDLTQAEANRGSWKQCRGDLSHGIKCRTSLDIDLTVLISTMEEVIEDIGLNKKYSKDFSNKPKMRPLPRPPQLINLKQEPLEGL</sequence>